<dbReference type="Gene3D" id="1.10.3100.20">
    <property type="entry name" value="Protein of unknown function DUF269"/>
    <property type="match status" value="1"/>
</dbReference>
<dbReference type="InterPro" id="IPR004952">
    <property type="entry name" value="NifX-assoc_nitrogen_fix"/>
</dbReference>
<evidence type="ECO:0000313" key="2">
    <source>
        <dbReference type="Proteomes" id="UP000295129"/>
    </source>
</evidence>
<dbReference type="PIRSF" id="PIRSF005788">
    <property type="entry name" value="NifK"/>
    <property type="match status" value="1"/>
</dbReference>
<reference evidence="1 2" key="1">
    <citation type="submission" date="2019-03" db="EMBL/GenBank/DDBJ databases">
        <title>Genomic Encyclopedia of Type Strains, Phase IV (KMG-IV): sequencing the most valuable type-strain genomes for metagenomic binning, comparative biology and taxonomic classification.</title>
        <authorList>
            <person name="Goeker M."/>
        </authorList>
    </citation>
    <scope>NUCLEOTIDE SEQUENCE [LARGE SCALE GENOMIC DNA]</scope>
    <source>
        <strain evidence="1 2">DSM 12121</strain>
    </source>
</reference>
<protein>
    <submittedName>
        <fullName evidence="1">Putative nitrogen fixation protein</fullName>
    </submittedName>
</protein>
<keyword evidence="2" id="KW-1185">Reference proteome</keyword>
<comment type="caution">
    <text evidence="1">The sequence shown here is derived from an EMBL/GenBank/DDBJ whole genome shotgun (WGS) entry which is preliminary data.</text>
</comment>
<dbReference type="OrthoDB" id="9808545at2"/>
<gene>
    <name evidence="1" type="ORF">C7389_10586</name>
</gene>
<accession>A0A4R6E685</accession>
<dbReference type="AlphaFoldDB" id="A0A4R6E685"/>
<name>A0A4R6E685_9RHOO</name>
<dbReference type="Proteomes" id="UP000295129">
    <property type="component" value="Unassembled WGS sequence"/>
</dbReference>
<dbReference type="RefSeq" id="WP_133589999.1">
    <property type="nucleotide sequence ID" value="NZ_SNVV01000005.1"/>
</dbReference>
<dbReference type="Pfam" id="PF03270">
    <property type="entry name" value="DUF269"/>
    <property type="match status" value="1"/>
</dbReference>
<dbReference type="EMBL" id="SNVV01000005">
    <property type="protein sequence ID" value="TDN53413.1"/>
    <property type="molecule type" value="Genomic_DNA"/>
</dbReference>
<sequence>MITIDTNTAPAAELSPDLAETDFIKEMNRQTRALDSYGTYDGWPTDKVLAPYILTKEQRRQIPVVGDPDDVTISRVKAFHNAIAALIEKECGLMAVPMINITHEGFGRGVITVGKLVVLDRTLRDVHRFGFDSYSKMKDEADKFLSVALELIGKYPEVAGL</sequence>
<evidence type="ECO:0000313" key="1">
    <source>
        <dbReference type="EMBL" id="TDN53413.1"/>
    </source>
</evidence>
<dbReference type="NCBIfam" id="TIGR02935">
    <property type="entry name" value="NifX-associated nitrogen fixation protein"/>
    <property type="match status" value="1"/>
</dbReference>
<proteinExistence type="predicted"/>
<organism evidence="1 2">
    <name type="scientific">Azoarcus indigens</name>
    <dbReference type="NCBI Taxonomy" id="29545"/>
    <lineage>
        <taxon>Bacteria</taxon>
        <taxon>Pseudomonadati</taxon>
        <taxon>Pseudomonadota</taxon>
        <taxon>Betaproteobacteria</taxon>
        <taxon>Rhodocyclales</taxon>
        <taxon>Zoogloeaceae</taxon>
        <taxon>Azoarcus</taxon>
    </lineage>
</organism>